<dbReference type="InterPro" id="IPR018483">
    <property type="entry name" value="Carb_kinase_FGGY_CS"/>
</dbReference>
<sequence length="321" mass="34470">MLMDLSSLDWHDQLLDLFEVPRAMLPQIVPNTTGAGPISEFGGHLRIDATIGDQQSSLLGQACLDAGDVKCTYGTGGFMLQNTGTLPVASNHGLLTTVAFQEAGRPASYALEGPLASAGSMVTWLQDGLGLINSAPEIEDLAMEVADNGGCYFVPAFSGLLSPHWDGGARGMIVGLTAYAKGGHLARAVLEACAFQTLDVARAIVQDSGVPLDRLRVDGGMTSNMLLMQTIADVLNRPVERGDVSESVALGAAYAAGIATEVWSDKSEIQRNWRLLSEWEPRLGRDWATEYWRWRDAVERSMTRRTETPAVEGPFAGSVWS</sequence>
<accession>A0A511DPX1</accession>
<organism evidence="12 13">
    <name type="scientific">Pseudonocardia sulfidoxydans NBRC 16205</name>
    <dbReference type="NCBI Taxonomy" id="1223511"/>
    <lineage>
        <taxon>Bacteria</taxon>
        <taxon>Bacillati</taxon>
        <taxon>Actinomycetota</taxon>
        <taxon>Actinomycetes</taxon>
        <taxon>Pseudonocardiales</taxon>
        <taxon>Pseudonocardiaceae</taxon>
        <taxon>Pseudonocardia</taxon>
    </lineage>
</organism>
<evidence type="ECO:0000256" key="4">
    <source>
        <dbReference type="ARBA" id="ARBA00022679"/>
    </source>
</evidence>
<evidence type="ECO:0000256" key="7">
    <source>
        <dbReference type="ARBA" id="ARBA00022798"/>
    </source>
</evidence>
<evidence type="ECO:0000256" key="3">
    <source>
        <dbReference type="ARBA" id="ARBA00012099"/>
    </source>
</evidence>
<keyword evidence="13" id="KW-1185">Reference proteome</keyword>
<comment type="similarity">
    <text evidence="2">Belongs to the FGGY kinase family.</text>
</comment>
<dbReference type="GO" id="GO:0005829">
    <property type="term" value="C:cytosol"/>
    <property type="evidence" value="ECO:0007669"/>
    <property type="project" value="TreeGrafter"/>
</dbReference>
<dbReference type="InterPro" id="IPR018485">
    <property type="entry name" value="FGGY_C"/>
</dbReference>
<keyword evidence="5" id="KW-0547">Nucleotide-binding</keyword>
<dbReference type="PANTHER" id="PTHR10196:SF69">
    <property type="entry name" value="GLYCEROL KINASE"/>
    <property type="match status" value="1"/>
</dbReference>
<dbReference type="FunFam" id="3.30.420.40:FF:000007">
    <property type="entry name" value="Glycerol kinase"/>
    <property type="match status" value="1"/>
</dbReference>
<dbReference type="GO" id="GO:0005524">
    <property type="term" value="F:ATP binding"/>
    <property type="evidence" value="ECO:0007669"/>
    <property type="project" value="UniProtKB-KW"/>
</dbReference>
<gene>
    <name evidence="12" type="ORF">PSU4_58190</name>
</gene>
<evidence type="ECO:0000256" key="9">
    <source>
        <dbReference type="ARBA" id="ARBA00043149"/>
    </source>
</evidence>
<keyword evidence="8" id="KW-0067">ATP-binding</keyword>
<evidence type="ECO:0000313" key="12">
    <source>
        <dbReference type="EMBL" id="GEL26865.1"/>
    </source>
</evidence>
<protein>
    <recommendedName>
        <fullName evidence="3">glycerol kinase</fullName>
        <ecNumber evidence="3">2.7.1.30</ecNumber>
    </recommendedName>
    <alternativeName>
        <fullName evidence="9">ATP:glycerol 3-phosphotransferase</fullName>
    </alternativeName>
</protein>
<comment type="pathway">
    <text evidence="1">Polyol metabolism; glycerol degradation via glycerol kinase pathway; sn-glycerol 3-phosphate from glycerol: step 1/1.</text>
</comment>
<dbReference type="AlphaFoldDB" id="A0A511DPX1"/>
<evidence type="ECO:0000256" key="6">
    <source>
        <dbReference type="ARBA" id="ARBA00022777"/>
    </source>
</evidence>
<keyword evidence="4" id="KW-0808">Transferase</keyword>
<dbReference type="PANTHER" id="PTHR10196">
    <property type="entry name" value="SUGAR KINASE"/>
    <property type="match status" value="1"/>
</dbReference>
<proteinExistence type="inferred from homology"/>
<dbReference type="SUPFAM" id="SSF53067">
    <property type="entry name" value="Actin-like ATPase domain"/>
    <property type="match status" value="2"/>
</dbReference>
<name>A0A511DPX1_9PSEU</name>
<evidence type="ECO:0000259" key="11">
    <source>
        <dbReference type="Pfam" id="PF02782"/>
    </source>
</evidence>
<evidence type="ECO:0000256" key="5">
    <source>
        <dbReference type="ARBA" id="ARBA00022741"/>
    </source>
</evidence>
<reference evidence="12 13" key="1">
    <citation type="submission" date="2019-07" db="EMBL/GenBank/DDBJ databases">
        <title>Whole genome shotgun sequence of Pseudonocardia sulfidoxydans NBRC 16205.</title>
        <authorList>
            <person name="Hosoyama A."/>
            <person name="Uohara A."/>
            <person name="Ohji S."/>
            <person name="Ichikawa N."/>
        </authorList>
    </citation>
    <scope>NUCLEOTIDE SEQUENCE [LARGE SCALE GENOMIC DNA]</scope>
    <source>
        <strain evidence="12 13">NBRC 16205</strain>
    </source>
</reference>
<comment type="caution">
    <text evidence="12">The sequence shown here is derived from an EMBL/GenBank/DDBJ whole genome shotgun (WGS) entry which is preliminary data.</text>
</comment>
<dbReference type="EC" id="2.7.1.30" evidence="3"/>
<evidence type="ECO:0000313" key="13">
    <source>
        <dbReference type="Proteomes" id="UP000321685"/>
    </source>
</evidence>
<evidence type="ECO:0000256" key="10">
    <source>
        <dbReference type="ARBA" id="ARBA00052101"/>
    </source>
</evidence>
<evidence type="ECO:0000256" key="1">
    <source>
        <dbReference type="ARBA" id="ARBA00005190"/>
    </source>
</evidence>
<dbReference type="EMBL" id="BJVJ01000118">
    <property type="protein sequence ID" value="GEL26865.1"/>
    <property type="molecule type" value="Genomic_DNA"/>
</dbReference>
<dbReference type="Proteomes" id="UP000321685">
    <property type="component" value="Unassembled WGS sequence"/>
</dbReference>
<keyword evidence="7" id="KW-0319">Glycerol metabolism</keyword>
<dbReference type="PROSITE" id="PS00445">
    <property type="entry name" value="FGGY_KINASES_2"/>
    <property type="match status" value="1"/>
</dbReference>
<feature type="domain" description="Carbohydrate kinase FGGY C-terminal" evidence="11">
    <location>
        <begin position="70"/>
        <end position="259"/>
    </location>
</feature>
<dbReference type="Gene3D" id="3.30.420.40">
    <property type="match status" value="2"/>
</dbReference>
<dbReference type="GO" id="GO:0004370">
    <property type="term" value="F:glycerol kinase activity"/>
    <property type="evidence" value="ECO:0007669"/>
    <property type="project" value="UniProtKB-EC"/>
</dbReference>
<evidence type="ECO:0000256" key="2">
    <source>
        <dbReference type="ARBA" id="ARBA00009156"/>
    </source>
</evidence>
<dbReference type="GO" id="GO:0019563">
    <property type="term" value="P:glycerol catabolic process"/>
    <property type="evidence" value="ECO:0007669"/>
    <property type="project" value="TreeGrafter"/>
</dbReference>
<evidence type="ECO:0000256" key="8">
    <source>
        <dbReference type="ARBA" id="ARBA00022840"/>
    </source>
</evidence>
<dbReference type="InterPro" id="IPR043129">
    <property type="entry name" value="ATPase_NBD"/>
</dbReference>
<keyword evidence="6" id="KW-0418">Kinase</keyword>
<dbReference type="Pfam" id="PF02782">
    <property type="entry name" value="FGGY_C"/>
    <property type="match status" value="1"/>
</dbReference>
<comment type="catalytic activity">
    <reaction evidence="10">
        <text>glycerol + ATP = sn-glycerol 3-phosphate + ADP + H(+)</text>
        <dbReference type="Rhea" id="RHEA:21644"/>
        <dbReference type="ChEBI" id="CHEBI:15378"/>
        <dbReference type="ChEBI" id="CHEBI:17754"/>
        <dbReference type="ChEBI" id="CHEBI:30616"/>
        <dbReference type="ChEBI" id="CHEBI:57597"/>
        <dbReference type="ChEBI" id="CHEBI:456216"/>
        <dbReference type="EC" id="2.7.1.30"/>
    </reaction>
</comment>